<accession>A0ACC1J749</accession>
<comment type="caution">
    <text evidence="1">The sequence shown here is derived from an EMBL/GenBank/DDBJ whole genome shotgun (WGS) entry which is preliminary data.</text>
</comment>
<proteinExistence type="predicted"/>
<keyword evidence="2" id="KW-1185">Reference proteome</keyword>
<organism evidence="1 2">
    <name type="scientific">Linderina macrospora</name>
    <dbReference type="NCBI Taxonomy" id="4868"/>
    <lineage>
        <taxon>Eukaryota</taxon>
        <taxon>Fungi</taxon>
        <taxon>Fungi incertae sedis</taxon>
        <taxon>Zoopagomycota</taxon>
        <taxon>Kickxellomycotina</taxon>
        <taxon>Kickxellomycetes</taxon>
        <taxon>Kickxellales</taxon>
        <taxon>Kickxellaceae</taxon>
        <taxon>Linderina</taxon>
    </lineage>
</organism>
<sequence length="385" mass="41060">MHLLESNPNVCLYEGDPQQALSTLAYSDAHSLQYTAATALSEISEFDVRVVDAEIIKMLLYMLNSAFSDVQYSASSALGNLSVESANQHLIVKHGGLDALVRQMFSPSVGAQINAVGCITNLAMGEENKGRIIASGALVPLTRLARSQDMQVRGNATGALLNMSHAAHHRRELANTGAIPVLMELLDTNDQETQYYATAALSNIAVDAEGRQWLAPESKVLVDSLVVLANAPESADVQAQAVMTLRNLASDGEFQYEIVQRGGLVPVGQLLRSTNSGLVSAAAACLRNLSIHPANEQPIVEAGLVADVADLVPQAEDPEIQCHAVAVLRNLAANAGSDKTCLIEAGMIESFQVALMNRQTQNSVVAEMLAAMNVFAINSQLWPFV</sequence>
<evidence type="ECO:0000313" key="2">
    <source>
        <dbReference type="Proteomes" id="UP001150603"/>
    </source>
</evidence>
<dbReference type="Proteomes" id="UP001150603">
    <property type="component" value="Unassembled WGS sequence"/>
</dbReference>
<gene>
    <name evidence="1" type="primary">VAC8_1</name>
    <name evidence="1" type="ORF">FBU59_003942</name>
</gene>
<feature type="non-terminal residue" evidence="1">
    <location>
        <position position="385"/>
    </location>
</feature>
<name>A0ACC1J749_9FUNG</name>
<dbReference type="EMBL" id="JANBPW010002677">
    <property type="protein sequence ID" value="KAJ1939986.1"/>
    <property type="molecule type" value="Genomic_DNA"/>
</dbReference>
<reference evidence="1" key="1">
    <citation type="submission" date="2022-07" db="EMBL/GenBank/DDBJ databases">
        <title>Phylogenomic reconstructions and comparative analyses of Kickxellomycotina fungi.</title>
        <authorList>
            <person name="Reynolds N.K."/>
            <person name="Stajich J.E."/>
            <person name="Barry K."/>
            <person name="Grigoriev I.V."/>
            <person name="Crous P."/>
            <person name="Smith M.E."/>
        </authorList>
    </citation>
    <scope>NUCLEOTIDE SEQUENCE</scope>
    <source>
        <strain evidence="1">NRRL 5244</strain>
    </source>
</reference>
<protein>
    <submittedName>
        <fullName evidence="1">Vacuolar protein 8</fullName>
    </submittedName>
</protein>
<evidence type="ECO:0000313" key="1">
    <source>
        <dbReference type="EMBL" id="KAJ1939986.1"/>
    </source>
</evidence>